<dbReference type="PANTHER" id="PTHR39963">
    <property type="entry name" value="SLL0983 PROTEIN"/>
    <property type="match status" value="1"/>
</dbReference>
<dbReference type="AlphaFoldDB" id="A0A238X112"/>
<evidence type="ECO:0000259" key="1">
    <source>
        <dbReference type="Pfam" id="PF05430"/>
    </source>
</evidence>
<dbReference type="SUPFAM" id="SSF53335">
    <property type="entry name" value="S-adenosyl-L-methionine-dependent methyltransferases"/>
    <property type="match status" value="1"/>
</dbReference>
<evidence type="ECO:0000313" key="2">
    <source>
        <dbReference type="EMBL" id="SNR52566.1"/>
    </source>
</evidence>
<dbReference type="InterPro" id="IPR029063">
    <property type="entry name" value="SAM-dependent_MTases_sf"/>
</dbReference>
<reference evidence="3" key="1">
    <citation type="submission" date="2017-06" db="EMBL/GenBank/DDBJ databases">
        <authorList>
            <person name="Varghese N."/>
            <person name="Submissions S."/>
        </authorList>
    </citation>
    <scope>NUCLEOTIDE SEQUENCE [LARGE SCALE GENOMIC DNA]</scope>
    <source>
        <strain evidence="3">DSM 28041</strain>
    </source>
</reference>
<feature type="domain" description="MnmC-like methyltransferase" evidence="1">
    <location>
        <begin position="152"/>
        <end position="228"/>
    </location>
</feature>
<organism evidence="2 3">
    <name type="scientific">Hymenobacter mucosus</name>
    <dbReference type="NCBI Taxonomy" id="1411120"/>
    <lineage>
        <taxon>Bacteria</taxon>
        <taxon>Pseudomonadati</taxon>
        <taxon>Bacteroidota</taxon>
        <taxon>Cytophagia</taxon>
        <taxon>Cytophagales</taxon>
        <taxon>Hymenobacteraceae</taxon>
        <taxon>Hymenobacter</taxon>
    </lineage>
</organism>
<accession>A0A238X112</accession>
<gene>
    <name evidence="2" type="ORF">SAMN06269173_103364</name>
</gene>
<keyword evidence="2" id="KW-0808">Transferase</keyword>
<keyword evidence="3" id="KW-1185">Reference proteome</keyword>
<dbReference type="GO" id="GO:0016645">
    <property type="term" value="F:oxidoreductase activity, acting on the CH-NH group of donors"/>
    <property type="evidence" value="ECO:0007669"/>
    <property type="project" value="InterPro"/>
</dbReference>
<dbReference type="NCBIfam" id="NF033855">
    <property type="entry name" value="tRNA_MNMC2"/>
    <property type="match status" value="1"/>
</dbReference>
<dbReference type="Gene3D" id="3.40.50.150">
    <property type="entry name" value="Vaccinia Virus protein VP39"/>
    <property type="match status" value="1"/>
</dbReference>
<name>A0A238X112_9BACT</name>
<keyword evidence="2" id="KW-0489">Methyltransferase</keyword>
<dbReference type="InterPro" id="IPR008471">
    <property type="entry name" value="MnmC-like_methylTransf"/>
</dbReference>
<dbReference type="PANTHER" id="PTHR39963:SF1">
    <property type="entry name" value="MNMC-LIKE METHYLTRANSFERASE DOMAIN-CONTAINING PROTEIN"/>
    <property type="match status" value="1"/>
</dbReference>
<dbReference type="Proteomes" id="UP000198310">
    <property type="component" value="Unassembled WGS sequence"/>
</dbReference>
<dbReference type="EMBL" id="FZNS01000003">
    <property type="protein sequence ID" value="SNR52566.1"/>
    <property type="molecule type" value="Genomic_DNA"/>
</dbReference>
<dbReference type="InterPro" id="IPR047785">
    <property type="entry name" value="tRNA_MNMC2"/>
</dbReference>
<proteinExistence type="predicted"/>
<sequence length="234" mass="26063">MSLPQPHVEVRTTADGSSTLYVPALDEHYHSTHGAVQEARHVYLAAGLAPILDTTAGPVWVLEIGFGTGLNALLTLERSHDSAHPIFYDTIEKFPLPWSVVEQMNTEAYITNPELLDYHQQLHAATWNRPVALTPRFELYKRSGELQTTALPTNTYQVVYFDAFAPEKQPDMWTDEVFAQLYEATAPDGVLVSYCAKGSFRRSLKAAGWLVEKIPGPPGKREMTRARKAAPALE</sequence>
<dbReference type="GO" id="GO:0032259">
    <property type="term" value="P:methylation"/>
    <property type="evidence" value="ECO:0007669"/>
    <property type="project" value="UniProtKB-KW"/>
</dbReference>
<dbReference type="GO" id="GO:0004808">
    <property type="term" value="F:tRNA (5-methylaminomethyl-2-thiouridylate)(34)-methyltransferase activity"/>
    <property type="evidence" value="ECO:0007669"/>
    <property type="project" value="InterPro"/>
</dbReference>
<protein>
    <submittedName>
        <fullName evidence="2">tRNA U34 5-methylaminomethyl-2-thiouridine-forming methyltransferase MnmC</fullName>
    </submittedName>
</protein>
<evidence type="ECO:0000313" key="3">
    <source>
        <dbReference type="Proteomes" id="UP000198310"/>
    </source>
</evidence>
<dbReference type="Pfam" id="PF05430">
    <property type="entry name" value="Methyltransf_30"/>
    <property type="match status" value="1"/>
</dbReference>
<dbReference type="RefSeq" id="WP_089332372.1">
    <property type="nucleotide sequence ID" value="NZ_FZNS01000003.1"/>
</dbReference>